<proteinExistence type="predicted"/>
<name>A0A7S3LSL6_9EUKA</name>
<protein>
    <submittedName>
        <fullName evidence="2">Uncharacterized protein</fullName>
    </submittedName>
</protein>
<evidence type="ECO:0000313" key="2">
    <source>
        <dbReference type="EMBL" id="CAE0262190.1"/>
    </source>
</evidence>
<gene>
    <name evidence="1" type="ORF">PBIL07802_LOCUS24484</name>
    <name evidence="2" type="ORF">PBIL07802_LOCUS24485</name>
</gene>
<dbReference type="EMBL" id="HBIB01037478">
    <property type="protein sequence ID" value="CAE0262189.1"/>
    <property type="molecule type" value="Transcribed_RNA"/>
</dbReference>
<organism evidence="2">
    <name type="scientific">Palpitomonas bilix</name>
    <dbReference type="NCBI Taxonomy" id="652834"/>
    <lineage>
        <taxon>Eukaryota</taxon>
        <taxon>Eukaryota incertae sedis</taxon>
    </lineage>
</organism>
<sequence length="151" mass="17423">MFIHVLYYCYQISYLTTMSTHSKPSLPALFSIIHTKPLTHYPPALLSLPINPSTCRQMHTQAWTHAHAHTHTQRGERKLHLRTQPAPTCPYRIVTGMVDGISVPIQDMRGRRAHPNPVERSLNILSPTVVRAHEWYMYESTAQRQSNNKEE</sequence>
<reference evidence="2" key="1">
    <citation type="submission" date="2021-01" db="EMBL/GenBank/DDBJ databases">
        <authorList>
            <person name="Corre E."/>
            <person name="Pelletier E."/>
            <person name="Niang G."/>
            <person name="Scheremetjew M."/>
            <person name="Finn R."/>
            <person name="Kale V."/>
            <person name="Holt S."/>
            <person name="Cochrane G."/>
            <person name="Meng A."/>
            <person name="Brown T."/>
            <person name="Cohen L."/>
        </authorList>
    </citation>
    <scope>NUCLEOTIDE SEQUENCE</scope>
    <source>
        <strain evidence="2">NIES-2562</strain>
    </source>
</reference>
<dbReference type="AlphaFoldDB" id="A0A7S3LSL6"/>
<dbReference type="EMBL" id="HBIB01037479">
    <property type="protein sequence ID" value="CAE0262190.1"/>
    <property type="molecule type" value="Transcribed_RNA"/>
</dbReference>
<accession>A0A7S3LSL6</accession>
<evidence type="ECO:0000313" key="1">
    <source>
        <dbReference type="EMBL" id="CAE0262189.1"/>
    </source>
</evidence>